<dbReference type="SUPFAM" id="SSF103481">
    <property type="entry name" value="Multidrug resistance efflux transporter EmrE"/>
    <property type="match status" value="1"/>
</dbReference>
<dbReference type="InterPro" id="IPR052221">
    <property type="entry name" value="SLC35F_Transporter"/>
</dbReference>
<reference evidence="11" key="2">
    <citation type="submission" date="2022-06" db="UniProtKB">
        <authorList>
            <consortium name="EnsemblMetazoa"/>
        </authorList>
    </citation>
    <scope>IDENTIFICATION</scope>
    <source>
        <strain evidence="11">PS312</strain>
    </source>
</reference>
<feature type="transmembrane region" description="Helical" evidence="9">
    <location>
        <begin position="1617"/>
        <end position="1640"/>
    </location>
</feature>
<evidence type="ECO:0000256" key="6">
    <source>
        <dbReference type="ARBA" id="ARBA00023136"/>
    </source>
</evidence>
<dbReference type="InterPro" id="IPR037185">
    <property type="entry name" value="EmrE-like"/>
</dbReference>
<feature type="transmembrane region" description="Helical" evidence="9">
    <location>
        <begin position="1592"/>
        <end position="1610"/>
    </location>
</feature>
<comment type="similarity">
    <text evidence="2">Belongs to the SLC35F solute transporter family.</text>
</comment>
<feature type="region of interest" description="Disordered" evidence="8">
    <location>
        <begin position="651"/>
        <end position="709"/>
    </location>
</feature>
<dbReference type="GO" id="GO:0022857">
    <property type="term" value="F:transmembrane transporter activity"/>
    <property type="evidence" value="ECO:0007669"/>
    <property type="project" value="InterPro"/>
</dbReference>
<feature type="transmembrane region" description="Helical" evidence="9">
    <location>
        <begin position="1264"/>
        <end position="1283"/>
    </location>
</feature>
<dbReference type="InterPro" id="IPR009262">
    <property type="entry name" value="SLC35_F1/F2/F6"/>
</dbReference>
<dbReference type="GO" id="GO:0016020">
    <property type="term" value="C:membrane"/>
    <property type="evidence" value="ECO:0007669"/>
    <property type="project" value="UniProtKB-SubCell"/>
</dbReference>
<feature type="compositionally biased region" description="Low complexity" evidence="8">
    <location>
        <begin position="699"/>
        <end position="709"/>
    </location>
</feature>
<feature type="transmembrane region" description="Helical" evidence="9">
    <location>
        <begin position="1325"/>
        <end position="1346"/>
    </location>
</feature>
<dbReference type="PANTHER" id="PTHR14233">
    <property type="entry name" value="DUF914-RELATED"/>
    <property type="match status" value="1"/>
</dbReference>
<dbReference type="Proteomes" id="UP000005239">
    <property type="component" value="Unassembled WGS sequence"/>
</dbReference>
<reference evidence="12" key="1">
    <citation type="journal article" date="2008" name="Nat. Genet.">
        <title>The Pristionchus pacificus genome provides a unique perspective on nematode lifestyle and parasitism.</title>
        <authorList>
            <person name="Dieterich C."/>
            <person name="Clifton S.W."/>
            <person name="Schuster L.N."/>
            <person name="Chinwalla A."/>
            <person name="Delehaunty K."/>
            <person name="Dinkelacker I."/>
            <person name="Fulton L."/>
            <person name="Fulton R."/>
            <person name="Godfrey J."/>
            <person name="Minx P."/>
            <person name="Mitreva M."/>
            <person name="Roeseler W."/>
            <person name="Tian H."/>
            <person name="Witte H."/>
            <person name="Yang S.P."/>
            <person name="Wilson R.K."/>
            <person name="Sommer R.J."/>
        </authorList>
    </citation>
    <scope>NUCLEOTIDE SEQUENCE [LARGE SCALE GENOMIC DNA]</scope>
    <source>
        <strain evidence="12">PS312</strain>
    </source>
</reference>
<feature type="transmembrane region" description="Helical" evidence="9">
    <location>
        <begin position="1415"/>
        <end position="1433"/>
    </location>
</feature>
<feature type="compositionally biased region" description="Low complexity" evidence="8">
    <location>
        <begin position="673"/>
        <end position="686"/>
    </location>
</feature>
<keyword evidence="10" id="KW-0732">Signal</keyword>
<feature type="compositionally biased region" description="Pro residues" evidence="8">
    <location>
        <begin position="1532"/>
        <end position="1543"/>
    </location>
</feature>
<feature type="transmembrane region" description="Helical" evidence="9">
    <location>
        <begin position="1358"/>
        <end position="1378"/>
    </location>
</feature>
<name>A0A2A6BP26_PRIPA</name>
<evidence type="ECO:0000256" key="5">
    <source>
        <dbReference type="ARBA" id="ARBA00022989"/>
    </source>
</evidence>
<accession>A0A8R1UJ13</accession>
<evidence type="ECO:0000313" key="11">
    <source>
        <dbReference type="EnsemblMetazoa" id="PPA33378.1"/>
    </source>
</evidence>
<dbReference type="Pfam" id="PF06027">
    <property type="entry name" value="SLC35F"/>
    <property type="match status" value="1"/>
</dbReference>
<feature type="signal peptide" evidence="10">
    <location>
        <begin position="1"/>
        <end position="19"/>
    </location>
</feature>
<comment type="subcellular location">
    <subcellularLocation>
        <location evidence="1">Membrane</location>
        <topology evidence="1">Multi-pass membrane protein</topology>
    </subcellularLocation>
</comment>
<gene>
    <name evidence="11" type="primary">WBGene00206238</name>
</gene>
<feature type="transmembrane region" description="Helical" evidence="9">
    <location>
        <begin position="1553"/>
        <end position="1572"/>
    </location>
</feature>
<feature type="chain" id="PRO_5043680250" evidence="10">
    <location>
        <begin position="20"/>
        <end position="1755"/>
    </location>
</feature>
<feature type="region of interest" description="Disordered" evidence="8">
    <location>
        <begin position="927"/>
        <end position="946"/>
    </location>
</feature>
<evidence type="ECO:0000256" key="9">
    <source>
        <dbReference type="SAM" id="Phobius"/>
    </source>
</evidence>
<keyword evidence="4 9" id="KW-0812">Transmembrane</keyword>
<organism evidence="11 12">
    <name type="scientific">Pristionchus pacificus</name>
    <name type="common">Parasitic nematode worm</name>
    <dbReference type="NCBI Taxonomy" id="54126"/>
    <lineage>
        <taxon>Eukaryota</taxon>
        <taxon>Metazoa</taxon>
        <taxon>Ecdysozoa</taxon>
        <taxon>Nematoda</taxon>
        <taxon>Chromadorea</taxon>
        <taxon>Rhabditida</taxon>
        <taxon>Rhabditina</taxon>
        <taxon>Diplogasteromorpha</taxon>
        <taxon>Diplogasteroidea</taxon>
        <taxon>Neodiplogasteridae</taxon>
        <taxon>Pristionchus</taxon>
    </lineage>
</organism>
<keyword evidence="3" id="KW-0813">Transport</keyword>
<sequence length="1755" mass="193006">MRLLYLLIPHLLIINASLPKELIILARGLVYPKPQFERVEMLREICQEKRDSFFEPFRSNLTKKEIKDELISWANEMVADGHNGTDDSVKVLIQHWEQWRKDAEDRVFSLLKEAKLVYKEIINSSSHCTSNLSLCQDKFDFLPSRLHQVFSFLTNGGIQLSRSSSNHSFTIPPTVNSTSIPHYNWTFPEGNTALPHLNGSFPVNGSNFFDNSSEETELIDDIAKENEKEGFSFGNMAVYEVWFNYWMNGMMNTSNWNTTRDSILLWKNGNNSILPRFPTGLIASIVLPNERNWTLNVLDALNRGIEGASGVGLDVNALMEVSNAANNLTRLFSSITDNFKNNLVEGHDSPSIFHYPSIPSSNKSIGNSSSPTGISPVDWNSIKSRLMDIPSIEIPSKKNDTWLNEAQLMYRAMDNLGITDEIMGYLEPLYATSKQNGSLRVQRSPLDVPSVGGSRIDLIFGGSQNVIPTSPPLSLPSSPSPLSFSSILSSAGSLIGEKMNELEKLGTGLFSQVVNAIKGNNTVNLMEIVDTKSNGLEIPSALNQLPALNSSILTNGSALINNLSGLLSNATSLIQNGTVLAHNISLPTLPDFSSIISNLFNGSMNVSNSSIPSTSTAPSIHTSGSKDISMIGLISNIFNSMDKITSPPIEETTFSEASTESATDSSMDDSSEESSNSDRSSMRMSNQSASTSSGVNVHPSLPSSSSSIPITSTVITPSIPSSISSLPSPNTTLSIPSISTIHPYLPSIPITATLIPLSIKSSISPLPSSNGSFPIPSTIPPSSSQSSLPSSSPFFTSNTTDLRDILKGNGFNIPDIKNLTSLVDSIDRLNQFLANQTKMMIESMTQTIEDAFKVGESKEKMLNTVNKTIEKAKEVIHNMTESIGMKSVTVMSWNDINKHIMMTPNVSRDDYEYKEYDYEEIEPEIIKGNGTNSKSSEEDDEEIEREGNQTIIVPPTNISEIFDEDDRLIKSTFMFYDKINCTLSSLFSIIANESLSIPETKRALNAVYWNSTLIQRQISQSTIISLPTIDILFLEDRPLLHLTGVFPQEDIQMLNPRGSVGSSINSPLLGSSLYCDRHPGQIRRPSQIPPYYQSMVSSGGTIQQTHPLPPSNRIAPPMDEEVEGINCSPCCDNDNIRRTFRSIILGQILSLCLVGTGVSSQYLSMEGINAPAAQSFCNYFLLCFVYGTSLSCKGGDEGLISVIRRRGWKYFLLALVDVEANFMIVYAYQYTNLTSVQLLDCSTIPLVLLLSWLFLSVRYLISHVIGVCICLIGIACVIWADILDGKGTQGGANKVLGDALVLGGAFLYAVSNVTEEFLVKSYSRVEYLGMVGVFGTLISGIQLALLEHQQLASIRWTGTVLGSFALFAISMFLFYSLVSVMLQKSSALMFNLVTLSADFYSLLCSIFLFQESFHPLYFVSFSLVIVGSLVYSLRPTAIRDADEPRRVCPCLFLCCCCSDCCFDNDGDSSHGSIQITPLPPVSLNDNCNGGQNGFSNGIDPCPSVMQLLNLSTRTLKEEEEDDSPSVISSSHPKPPIDPSPPSPQSHHYSSSPLWFILSVYGWAWIRLLYAIYSKELEDIHCTTRICMDDIGMMFLLLSGITFILASIGLLRWSSLLITPFLITQSVWTGGLAGGIINQSYSVFSNGNRLVHVYAFCLLSLTVLSAALIGIYLTLRSMDFIRRTPSDNRKGRIELFANPLFSPDSSKEVARCDVTMNESMSLSEFKTPPSLINLFEDTHETQPNGIFDEYAKKLLA</sequence>
<evidence type="ECO:0000256" key="1">
    <source>
        <dbReference type="ARBA" id="ARBA00004141"/>
    </source>
</evidence>
<evidence type="ECO:0000256" key="8">
    <source>
        <dbReference type="SAM" id="MobiDB-lite"/>
    </source>
</evidence>
<feature type="transmembrane region" description="Helical" evidence="9">
    <location>
        <begin position="1652"/>
        <end position="1674"/>
    </location>
</feature>
<dbReference type="PANTHER" id="PTHR14233:SF4">
    <property type="entry name" value="SOLUTE CARRIER FAMILY 35 MEMBER F2"/>
    <property type="match status" value="1"/>
</dbReference>
<feature type="region of interest" description="Disordered" evidence="8">
    <location>
        <begin position="1519"/>
        <end position="1544"/>
    </location>
</feature>
<feature type="compositionally biased region" description="Low complexity" evidence="8">
    <location>
        <begin position="655"/>
        <end position="665"/>
    </location>
</feature>
<accession>A0A2A6BP26</accession>
<evidence type="ECO:0000256" key="10">
    <source>
        <dbReference type="SAM" id="SignalP"/>
    </source>
</evidence>
<feature type="region of interest" description="Disordered" evidence="8">
    <location>
        <begin position="772"/>
        <end position="793"/>
    </location>
</feature>
<keyword evidence="5 9" id="KW-1133">Transmembrane helix</keyword>
<keyword evidence="12" id="KW-1185">Reference proteome</keyword>
<protein>
    <submittedName>
        <fullName evidence="11">Uncharacterized protein</fullName>
    </submittedName>
</protein>
<feature type="transmembrane region" description="Helical" evidence="9">
    <location>
        <begin position="1236"/>
        <end position="1257"/>
    </location>
</feature>
<dbReference type="EnsemblMetazoa" id="PPA33378.1">
    <property type="protein sequence ID" value="PPA33378.1"/>
    <property type="gene ID" value="WBGene00206238"/>
</dbReference>
<evidence type="ECO:0000256" key="4">
    <source>
        <dbReference type="ARBA" id="ARBA00022692"/>
    </source>
</evidence>
<evidence type="ECO:0000313" key="12">
    <source>
        <dbReference type="Proteomes" id="UP000005239"/>
    </source>
</evidence>
<comment type="function">
    <text evidence="7">Putative solute transporter.</text>
</comment>
<evidence type="ECO:0000256" key="7">
    <source>
        <dbReference type="ARBA" id="ARBA00037727"/>
    </source>
</evidence>
<proteinExistence type="inferred from homology"/>
<evidence type="ECO:0000256" key="2">
    <source>
        <dbReference type="ARBA" id="ARBA00007863"/>
    </source>
</evidence>
<keyword evidence="6 9" id="KW-0472">Membrane</keyword>
<feature type="transmembrane region" description="Helical" evidence="9">
    <location>
        <begin position="1295"/>
        <end position="1313"/>
    </location>
</feature>
<feature type="transmembrane region" description="Helical" evidence="9">
    <location>
        <begin position="1390"/>
        <end position="1409"/>
    </location>
</feature>
<evidence type="ECO:0000256" key="3">
    <source>
        <dbReference type="ARBA" id="ARBA00022448"/>
    </source>
</evidence>